<dbReference type="OrthoDB" id="7252896at2"/>
<dbReference type="PROSITE" id="PS50977">
    <property type="entry name" value="HTH_TETR_2"/>
    <property type="match status" value="1"/>
</dbReference>
<evidence type="ECO:0000313" key="6">
    <source>
        <dbReference type="Proteomes" id="UP000321154"/>
    </source>
</evidence>
<evidence type="ECO:0000313" key="5">
    <source>
        <dbReference type="EMBL" id="MBA8813713.1"/>
    </source>
</evidence>
<dbReference type="GO" id="GO:0000976">
    <property type="term" value="F:transcription cis-regulatory region binding"/>
    <property type="evidence" value="ECO:0007669"/>
    <property type="project" value="TreeGrafter"/>
</dbReference>
<dbReference type="PANTHER" id="PTHR30055:SF200">
    <property type="entry name" value="HTH-TYPE TRANSCRIPTIONAL REPRESSOR BDCR"/>
    <property type="match status" value="1"/>
</dbReference>
<name>A0A7W3JIY7_9MICO</name>
<dbReference type="PRINTS" id="PR00455">
    <property type="entry name" value="HTHTETR"/>
</dbReference>
<feature type="domain" description="HTH tetR-type" evidence="3">
    <location>
        <begin position="15"/>
        <end position="75"/>
    </location>
</feature>
<sequence>MVSSADAPTTRPPKAEVRERLLVAAARLFSTGGVHTTTLDEVAREAGFSKGAVYSNFASKADLVVELLRRETDAALRALDDMMLPGTALTSLPDAVRRAFEPYGPGQAEDFALMSEFRSQALADERVMVVFVEQRRAVLEKLRGLIEQVFQGGTVQATGLTSDTLARLLIDVALGSAFDSPATGEVTPGEVMGEVLAALTRAAEG</sequence>
<keyword evidence="1 2" id="KW-0238">DNA-binding</keyword>
<keyword evidence="6" id="KW-1185">Reference proteome</keyword>
<dbReference type="Gene3D" id="1.10.357.10">
    <property type="entry name" value="Tetracycline Repressor, domain 2"/>
    <property type="match status" value="1"/>
</dbReference>
<dbReference type="AlphaFoldDB" id="A0A7W3JIY7"/>
<dbReference type="InterPro" id="IPR050109">
    <property type="entry name" value="HTH-type_TetR-like_transc_reg"/>
</dbReference>
<gene>
    <name evidence="5" type="ORF">FB463_001962</name>
    <name evidence="4" type="ORF">FFA01_16690</name>
</gene>
<dbReference type="GO" id="GO:0003700">
    <property type="term" value="F:DNA-binding transcription factor activity"/>
    <property type="evidence" value="ECO:0007669"/>
    <property type="project" value="TreeGrafter"/>
</dbReference>
<proteinExistence type="predicted"/>
<accession>A0A7W3JIY7</accession>
<evidence type="ECO:0000259" key="3">
    <source>
        <dbReference type="PROSITE" id="PS50977"/>
    </source>
</evidence>
<evidence type="ECO:0000256" key="1">
    <source>
        <dbReference type="ARBA" id="ARBA00023125"/>
    </source>
</evidence>
<dbReference type="Proteomes" id="UP000321154">
    <property type="component" value="Unassembled WGS sequence"/>
</dbReference>
<feature type="DNA-binding region" description="H-T-H motif" evidence="2">
    <location>
        <begin position="38"/>
        <end position="57"/>
    </location>
</feature>
<dbReference type="SUPFAM" id="SSF46689">
    <property type="entry name" value="Homeodomain-like"/>
    <property type="match status" value="1"/>
</dbReference>
<protein>
    <submittedName>
        <fullName evidence="5">AcrR family transcriptional regulator</fullName>
    </submittedName>
    <submittedName>
        <fullName evidence="4">TetR family transcriptional regulator</fullName>
    </submittedName>
</protein>
<evidence type="ECO:0000256" key="2">
    <source>
        <dbReference type="PROSITE-ProRule" id="PRU00335"/>
    </source>
</evidence>
<reference evidence="4 6" key="1">
    <citation type="submission" date="2019-07" db="EMBL/GenBank/DDBJ databases">
        <title>Whole genome shotgun sequence of Frigoribacterium faeni NBRC 103066.</title>
        <authorList>
            <person name="Hosoyama A."/>
            <person name="Uohara A."/>
            <person name="Ohji S."/>
            <person name="Ichikawa N."/>
        </authorList>
    </citation>
    <scope>NUCLEOTIDE SEQUENCE [LARGE SCALE GENOMIC DNA]</scope>
    <source>
        <strain evidence="4 6">NBRC 103066</strain>
    </source>
</reference>
<dbReference type="EMBL" id="JACGWW010000002">
    <property type="protein sequence ID" value="MBA8813713.1"/>
    <property type="molecule type" value="Genomic_DNA"/>
</dbReference>
<organism evidence="5 7">
    <name type="scientific">Frigoribacterium faeni</name>
    <dbReference type="NCBI Taxonomy" id="145483"/>
    <lineage>
        <taxon>Bacteria</taxon>
        <taxon>Bacillati</taxon>
        <taxon>Actinomycetota</taxon>
        <taxon>Actinomycetes</taxon>
        <taxon>Micrococcales</taxon>
        <taxon>Microbacteriaceae</taxon>
        <taxon>Frigoribacterium</taxon>
    </lineage>
</organism>
<dbReference type="PANTHER" id="PTHR30055">
    <property type="entry name" value="HTH-TYPE TRANSCRIPTIONAL REGULATOR RUTR"/>
    <property type="match status" value="1"/>
</dbReference>
<comment type="caution">
    <text evidence="5">The sequence shown here is derived from an EMBL/GenBank/DDBJ whole genome shotgun (WGS) entry which is preliminary data.</text>
</comment>
<dbReference type="Pfam" id="PF00440">
    <property type="entry name" value="TetR_N"/>
    <property type="match status" value="1"/>
</dbReference>
<dbReference type="EMBL" id="BJUV01000014">
    <property type="protein sequence ID" value="GEK83360.1"/>
    <property type="molecule type" value="Genomic_DNA"/>
</dbReference>
<evidence type="ECO:0000313" key="7">
    <source>
        <dbReference type="Proteomes" id="UP000522688"/>
    </source>
</evidence>
<dbReference type="Proteomes" id="UP000522688">
    <property type="component" value="Unassembled WGS sequence"/>
</dbReference>
<dbReference type="InterPro" id="IPR009057">
    <property type="entry name" value="Homeodomain-like_sf"/>
</dbReference>
<evidence type="ECO:0000313" key="4">
    <source>
        <dbReference type="EMBL" id="GEK83360.1"/>
    </source>
</evidence>
<dbReference type="InterPro" id="IPR001647">
    <property type="entry name" value="HTH_TetR"/>
</dbReference>
<dbReference type="RefSeq" id="WP_146854928.1">
    <property type="nucleotide sequence ID" value="NZ_BAAAHR010000008.1"/>
</dbReference>
<reference evidence="5 7" key="2">
    <citation type="submission" date="2020-07" db="EMBL/GenBank/DDBJ databases">
        <title>Sequencing the genomes of 1000 actinobacteria strains.</title>
        <authorList>
            <person name="Klenk H.-P."/>
        </authorList>
    </citation>
    <scope>NUCLEOTIDE SEQUENCE [LARGE SCALE GENOMIC DNA]</scope>
    <source>
        <strain evidence="5 7">DSM 10309</strain>
    </source>
</reference>